<organism evidence="2 3">
    <name type="scientific">Cinara cedri</name>
    <dbReference type="NCBI Taxonomy" id="506608"/>
    <lineage>
        <taxon>Eukaryota</taxon>
        <taxon>Metazoa</taxon>
        <taxon>Ecdysozoa</taxon>
        <taxon>Arthropoda</taxon>
        <taxon>Hexapoda</taxon>
        <taxon>Insecta</taxon>
        <taxon>Pterygota</taxon>
        <taxon>Neoptera</taxon>
        <taxon>Paraneoptera</taxon>
        <taxon>Hemiptera</taxon>
        <taxon>Sternorrhyncha</taxon>
        <taxon>Aphidomorpha</taxon>
        <taxon>Aphidoidea</taxon>
        <taxon>Aphididae</taxon>
        <taxon>Lachninae</taxon>
        <taxon>Cinara</taxon>
    </lineage>
</organism>
<protein>
    <submittedName>
        <fullName evidence="2">Uncharacterized protein</fullName>
    </submittedName>
</protein>
<dbReference type="Proteomes" id="UP000325440">
    <property type="component" value="Unassembled WGS sequence"/>
</dbReference>
<evidence type="ECO:0000313" key="3">
    <source>
        <dbReference type="Proteomes" id="UP000325440"/>
    </source>
</evidence>
<evidence type="ECO:0000256" key="1">
    <source>
        <dbReference type="SAM" id="MobiDB-lite"/>
    </source>
</evidence>
<reference evidence="2 3" key="1">
    <citation type="submission" date="2019-08" db="EMBL/GenBank/DDBJ databases">
        <authorList>
            <person name="Alioto T."/>
            <person name="Alioto T."/>
            <person name="Gomez Garrido J."/>
        </authorList>
    </citation>
    <scope>NUCLEOTIDE SEQUENCE [LARGE SCALE GENOMIC DNA]</scope>
</reference>
<keyword evidence="3" id="KW-1185">Reference proteome</keyword>
<sequence length="186" mass="20707">MIIKKIADSRSSIEIIDSETFTVGRTFQEPLEMDYDGSECSILFGIRQMDHFRNILLLETTTERTSRKLGGRGLRRDRAHERAGRAAAAAVLVARLREHAGAVQPGSARLEGHHAARHAVRQAHRAGHTAGDGHPAVRAAGHGNTRRARRTQLTTAFADTVSYVQTSSRILYIRHHHRSVECNIVY</sequence>
<dbReference type="EMBL" id="CABPRJ010000004">
    <property type="protein sequence ID" value="VVC24608.1"/>
    <property type="molecule type" value="Genomic_DNA"/>
</dbReference>
<name>A0A5E4M5F6_9HEMI</name>
<dbReference type="OrthoDB" id="6601999at2759"/>
<gene>
    <name evidence="2" type="ORF">CINCED_3A012079</name>
</gene>
<dbReference type="AlphaFoldDB" id="A0A5E4M5F6"/>
<evidence type="ECO:0000313" key="2">
    <source>
        <dbReference type="EMBL" id="VVC24608.1"/>
    </source>
</evidence>
<accession>A0A5E4M5F6</accession>
<proteinExistence type="predicted"/>
<feature type="region of interest" description="Disordered" evidence="1">
    <location>
        <begin position="121"/>
        <end position="148"/>
    </location>
</feature>